<organism evidence="2 3">
    <name type="scientific">Lymnaea stagnalis</name>
    <name type="common">Great pond snail</name>
    <name type="synonym">Helix stagnalis</name>
    <dbReference type="NCBI Taxonomy" id="6523"/>
    <lineage>
        <taxon>Eukaryota</taxon>
        <taxon>Metazoa</taxon>
        <taxon>Spiralia</taxon>
        <taxon>Lophotrochozoa</taxon>
        <taxon>Mollusca</taxon>
        <taxon>Gastropoda</taxon>
        <taxon>Heterobranchia</taxon>
        <taxon>Euthyneura</taxon>
        <taxon>Panpulmonata</taxon>
        <taxon>Hygrophila</taxon>
        <taxon>Lymnaeoidea</taxon>
        <taxon>Lymnaeidae</taxon>
        <taxon>Lymnaea</taxon>
    </lineage>
</organism>
<feature type="region of interest" description="Disordered" evidence="1">
    <location>
        <begin position="572"/>
        <end position="593"/>
    </location>
</feature>
<dbReference type="EMBL" id="CAXITT010000659">
    <property type="protein sequence ID" value="CAL1544919.1"/>
    <property type="molecule type" value="Genomic_DNA"/>
</dbReference>
<feature type="compositionally biased region" description="Low complexity" evidence="1">
    <location>
        <begin position="721"/>
        <end position="740"/>
    </location>
</feature>
<evidence type="ECO:0000313" key="3">
    <source>
        <dbReference type="Proteomes" id="UP001497497"/>
    </source>
</evidence>
<accession>A0AAV2IGM3</accession>
<comment type="caution">
    <text evidence="2">The sequence shown here is derived from an EMBL/GenBank/DDBJ whole genome shotgun (WGS) entry which is preliminary data.</text>
</comment>
<name>A0AAV2IGM3_LYMST</name>
<reference evidence="2 3" key="1">
    <citation type="submission" date="2024-04" db="EMBL/GenBank/DDBJ databases">
        <authorList>
            <consortium name="Genoscope - CEA"/>
            <person name="William W."/>
        </authorList>
    </citation>
    <scope>NUCLEOTIDE SEQUENCE [LARGE SCALE GENOMIC DNA]</scope>
</reference>
<sequence>MATPGTDISEEKDVEKEPLLLETVWLKQPQIEEAEAIFQQLSINDSSGDRMFHNESGDCMTSLDDIKCELPESKEKSNSNDKLYLEQETVWFKQQFYEDAEVRYHMFLAGTFNSDVPNVTIGTPNKRLHVHDGKTQFKKQRQEGKGKGEALERKLHTEVGTLSKTLKTIQGRLEDFEKTQQRKAQAVRDAASRLTAAIEACQSRLNDEINQSAGQFSSLRASLGEVDSIISNTDSILEDEAWGKFKTHDTFCQAMADRIAKLNQDLIQCAEICNCFQADVPKSDINRIVGEIGRLSLIKKQQGPDKFGLKNDLIAKSIKELLNLDQIELESSGSPVFSDSGPEESGCISETSENDTSAGKLSNSKNKTQSSKGRDSKTKKTFPSGKANRNGNAVPYFGNKGPEQNPAAKLKPEVSNDQLNFGQHIAAKKRNAQGTQSTPQKKQDLFKFKGMSHTSKTPFVHQPGLLGPRPNLLQAPGQVPFRFSNLNTMIQQQQRPALTNFGTMRNMNPVSSGQTGFGSMGFNFSNQSRTRPMESIIHNPSVGLTSQNQGHNQMAHNVSGPVRQSKLFQIHQNQSQNKSLKGTEQQFGAQSRQGGFSFPFHQNPIGSGMLQNAQGSLMNAFTGVPQGSMEQQLNEISQKIQHMQLAASQNYQLRQLMQETERLKQMVAQKQHQQQDRFQHQFQLLINAFMQQQQQQLAQGPQSKIAKSMMYQNSQKQRLFQNRQHQLQQQKKQKQQQNKVQHVRQEQQLGDPLKKIKPETCGQHINSNTDVEEQSWHNPFALTSQPPKLPGKYSVITKLSTFDPHALGDKSSAGISSMVVLDNIGCLVVVDIINNCLKLYEVTRTSSSTDALTHNFVTRLELPRPYYMTRLNADTIVISREGKKLSLVRVSKKRLEYLRDIASEAQYYGVAYVKDNVIACAAYTDNKIDLVSIQDNVAHTALLTAQKQGPELVSSLSPTGSVVYLERLPDVAVRLVCISLNAELEFLVDLESGASDVWNFAAIKDKIICCNKKNSKIKLFSSTGALLADLNFPIETVKQPFAMAFCENGNLYIANDGEWDSKNAHYVTTDVNIYEFS</sequence>
<dbReference type="AlphaFoldDB" id="A0AAV2IGM3"/>
<dbReference type="Proteomes" id="UP001497497">
    <property type="component" value="Unassembled WGS sequence"/>
</dbReference>
<gene>
    <name evidence="2" type="ORF">GSLYS_00018402001</name>
</gene>
<dbReference type="SUPFAM" id="SSF101898">
    <property type="entry name" value="NHL repeat"/>
    <property type="match status" value="1"/>
</dbReference>
<evidence type="ECO:0000256" key="1">
    <source>
        <dbReference type="SAM" id="MobiDB-lite"/>
    </source>
</evidence>
<keyword evidence="3" id="KW-1185">Reference proteome</keyword>
<feature type="compositionally biased region" description="Polar residues" evidence="1">
    <location>
        <begin position="348"/>
        <end position="371"/>
    </location>
</feature>
<evidence type="ECO:0000313" key="2">
    <source>
        <dbReference type="EMBL" id="CAL1544919.1"/>
    </source>
</evidence>
<proteinExistence type="predicted"/>
<feature type="region of interest" description="Disordered" evidence="1">
    <location>
        <begin position="332"/>
        <end position="408"/>
    </location>
</feature>
<protein>
    <submittedName>
        <fullName evidence="2">Uncharacterized protein</fullName>
    </submittedName>
</protein>
<feature type="region of interest" description="Disordered" evidence="1">
    <location>
        <begin position="721"/>
        <end position="751"/>
    </location>
</feature>